<feature type="transmembrane region" description="Helical" evidence="2">
    <location>
        <begin position="173"/>
        <end position="193"/>
    </location>
</feature>
<evidence type="ECO:0000256" key="2">
    <source>
        <dbReference type="SAM" id="Phobius"/>
    </source>
</evidence>
<proteinExistence type="predicted"/>
<keyword evidence="5" id="KW-1185">Reference proteome</keyword>
<evidence type="ECO:0000313" key="4">
    <source>
        <dbReference type="EMBL" id="KZT56578.1"/>
    </source>
</evidence>
<gene>
    <name evidence="4" type="ORF">CALCODRAFT_483834</name>
</gene>
<feature type="domain" description="DUF6533" evidence="3">
    <location>
        <begin position="23"/>
        <end position="67"/>
    </location>
</feature>
<dbReference type="Pfam" id="PF20151">
    <property type="entry name" value="DUF6533"/>
    <property type="match status" value="1"/>
</dbReference>
<evidence type="ECO:0000259" key="3">
    <source>
        <dbReference type="Pfam" id="PF20151"/>
    </source>
</evidence>
<protein>
    <recommendedName>
        <fullName evidence="3">DUF6533 domain-containing protein</fullName>
    </recommendedName>
</protein>
<organism evidence="4 5">
    <name type="scientific">Calocera cornea HHB12733</name>
    <dbReference type="NCBI Taxonomy" id="1353952"/>
    <lineage>
        <taxon>Eukaryota</taxon>
        <taxon>Fungi</taxon>
        <taxon>Dikarya</taxon>
        <taxon>Basidiomycota</taxon>
        <taxon>Agaricomycotina</taxon>
        <taxon>Dacrymycetes</taxon>
        <taxon>Dacrymycetales</taxon>
        <taxon>Dacrymycetaceae</taxon>
        <taxon>Calocera</taxon>
    </lineage>
</organism>
<dbReference type="InterPro" id="IPR045340">
    <property type="entry name" value="DUF6533"/>
</dbReference>
<feature type="transmembrane region" description="Helical" evidence="2">
    <location>
        <begin position="57"/>
        <end position="78"/>
    </location>
</feature>
<keyword evidence="2" id="KW-0472">Membrane</keyword>
<feature type="transmembrane region" description="Helical" evidence="2">
    <location>
        <begin position="121"/>
        <end position="144"/>
    </location>
</feature>
<dbReference type="EMBL" id="KV423975">
    <property type="protein sequence ID" value="KZT56578.1"/>
    <property type="molecule type" value="Genomic_DNA"/>
</dbReference>
<feature type="transmembrane region" description="Helical" evidence="2">
    <location>
        <begin position="213"/>
        <end position="233"/>
    </location>
</feature>
<reference evidence="4 5" key="1">
    <citation type="journal article" date="2016" name="Mol. Biol. Evol.">
        <title>Comparative Genomics of Early-Diverging Mushroom-Forming Fungi Provides Insights into the Origins of Lignocellulose Decay Capabilities.</title>
        <authorList>
            <person name="Nagy L.G."/>
            <person name="Riley R."/>
            <person name="Tritt A."/>
            <person name="Adam C."/>
            <person name="Daum C."/>
            <person name="Floudas D."/>
            <person name="Sun H."/>
            <person name="Yadav J.S."/>
            <person name="Pangilinan J."/>
            <person name="Larsson K.H."/>
            <person name="Matsuura K."/>
            <person name="Barry K."/>
            <person name="Labutti K."/>
            <person name="Kuo R."/>
            <person name="Ohm R.A."/>
            <person name="Bhattacharya S.S."/>
            <person name="Shirouzu T."/>
            <person name="Yoshinaga Y."/>
            <person name="Martin F.M."/>
            <person name="Grigoriev I.V."/>
            <person name="Hibbett D.S."/>
        </authorList>
    </citation>
    <scope>NUCLEOTIDE SEQUENCE [LARGE SCALE GENOMIC DNA]</scope>
    <source>
        <strain evidence="4 5">HHB12733</strain>
    </source>
</reference>
<dbReference type="STRING" id="1353952.A0A165FD83"/>
<feature type="region of interest" description="Disordered" evidence="1">
    <location>
        <begin position="385"/>
        <end position="406"/>
    </location>
</feature>
<accession>A0A165FD83</accession>
<dbReference type="AlphaFoldDB" id="A0A165FD83"/>
<evidence type="ECO:0000256" key="1">
    <source>
        <dbReference type="SAM" id="MobiDB-lite"/>
    </source>
</evidence>
<name>A0A165FD83_9BASI</name>
<feature type="transmembrane region" description="Helical" evidence="2">
    <location>
        <begin position="90"/>
        <end position="109"/>
    </location>
</feature>
<keyword evidence="2" id="KW-0812">Transmembrane</keyword>
<sequence>MASSTNPLDLQDIVRSALILNQVYIGSLAFILYDHFLTLHEEVRYMWPCDRIEIGKILFFLNRYLVPAEYAVTLYGFLATPSITVCKALYTFQEFSSLASLAVVQIVLLTRTWILWGASKLLLATLIIFLVGCLYATGILLRFISNGQDFLVDPELNIGCVVIQDPDPWFWTFWLPIIAFDLVLFLLTLVKVIQHRREVIHGPLVDILHRDGLIYFALSLGLGVANMIIFALAPVHLKSIALPLMTATLCVTCSRMLLNVRHVGEHIPSPEPSESTFGFRADGFELDVLRRRHRSADFVQLSPLSPELPSPIRRADDWRRKVQVVTDPSSSGGVHSMQASVVSAGTGSSGSNYSQGALSAFRFDSPIAPTALPTGRRDRSFSLASTALTSPVSPPSTTSDTPLRTLREEREMHIGLAV</sequence>
<dbReference type="InParanoid" id="A0A165FD83"/>
<evidence type="ECO:0000313" key="5">
    <source>
        <dbReference type="Proteomes" id="UP000076842"/>
    </source>
</evidence>
<keyword evidence="2" id="KW-1133">Transmembrane helix</keyword>
<feature type="compositionally biased region" description="Low complexity" evidence="1">
    <location>
        <begin position="385"/>
        <end position="404"/>
    </location>
</feature>
<dbReference type="OrthoDB" id="3350812at2759"/>
<dbReference type="Proteomes" id="UP000076842">
    <property type="component" value="Unassembled WGS sequence"/>
</dbReference>
<feature type="transmembrane region" description="Helical" evidence="2">
    <location>
        <begin position="13"/>
        <end position="36"/>
    </location>
</feature>